<keyword evidence="2" id="KW-0472">Membrane</keyword>
<proteinExistence type="predicted"/>
<evidence type="ECO:0000313" key="3">
    <source>
        <dbReference type="EMBL" id="KAB8296721.1"/>
    </source>
</evidence>
<keyword evidence="2" id="KW-0812">Transmembrane</keyword>
<keyword evidence="2" id="KW-1133">Transmembrane helix</keyword>
<feature type="transmembrane region" description="Helical" evidence="2">
    <location>
        <begin position="71"/>
        <end position="93"/>
    </location>
</feature>
<organism evidence="3 4">
    <name type="scientific">Monilinia laxa</name>
    <name type="common">Brown rot fungus</name>
    <name type="synonym">Sclerotinia laxa</name>
    <dbReference type="NCBI Taxonomy" id="61186"/>
    <lineage>
        <taxon>Eukaryota</taxon>
        <taxon>Fungi</taxon>
        <taxon>Dikarya</taxon>
        <taxon>Ascomycota</taxon>
        <taxon>Pezizomycotina</taxon>
        <taxon>Leotiomycetes</taxon>
        <taxon>Helotiales</taxon>
        <taxon>Sclerotiniaceae</taxon>
        <taxon>Monilinia</taxon>
    </lineage>
</organism>
<dbReference type="AlphaFoldDB" id="A0A5N6K2X5"/>
<feature type="compositionally biased region" description="Basic and acidic residues" evidence="1">
    <location>
        <begin position="102"/>
        <end position="114"/>
    </location>
</feature>
<feature type="region of interest" description="Disordered" evidence="1">
    <location>
        <begin position="1"/>
        <end position="36"/>
    </location>
</feature>
<evidence type="ECO:0000256" key="2">
    <source>
        <dbReference type="SAM" id="Phobius"/>
    </source>
</evidence>
<reference evidence="3 4" key="1">
    <citation type="submission" date="2019-06" db="EMBL/GenBank/DDBJ databases">
        <title>Genome Sequence of the Brown Rot Fungal Pathogen Monilinia laxa.</title>
        <authorList>
            <person name="De Miccolis Angelini R.M."/>
            <person name="Landi L."/>
            <person name="Abate D."/>
            <person name="Pollastro S."/>
            <person name="Romanazzi G."/>
            <person name="Faretra F."/>
        </authorList>
    </citation>
    <scope>NUCLEOTIDE SEQUENCE [LARGE SCALE GENOMIC DNA]</scope>
    <source>
        <strain evidence="3 4">Mlax316</strain>
    </source>
</reference>
<protein>
    <submittedName>
        <fullName evidence="3">Uncharacterized protein</fullName>
    </submittedName>
</protein>
<gene>
    <name evidence="3" type="ORF">EYC80_002141</name>
</gene>
<evidence type="ECO:0000313" key="4">
    <source>
        <dbReference type="Proteomes" id="UP000326757"/>
    </source>
</evidence>
<dbReference type="OrthoDB" id="3555700at2759"/>
<name>A0A5N6K2X5_MONLA</name>
<accession>A0A5N6K2X5</accession>
<feature type="region of interest" description="Disordered" evidence="1">
    <location>
        <begin position="102"/>
        <end position="174"/>
    </location>
</feature>
<feature type="region of interest" description="Disordered" evidence="1">
    <location>
        <begin position="213"/>
        <end position="233"/>
    </location>
</feature>
<evidence type="ECO:0000256" key="1">
    <source>
        <dbReference type="SAM" id="MobiDB-lite"/>
    </source>
</evidence>
<dbReference type="Proteomes" id="UP000326757">
    <property type="component" value="Unassembled WGS sequence"/>
</dbReference>
<comment type="caution">
    <text evidence="3">The sequence shown here is derived from an EMBL/GenBank/DDBJ whole genome shotgun (WGS) entry which is preliminary data.</text>
</comment>
<feature type="compositionally biased region" description="Basic and acidic residues" evidence="1">
    <location>
        <begin position="122"/>
        <end position="148"/>
    </location>
</feature>
<keyword evidence="4" id="KW-1185">Reference proteome</keyword>
<sequence length="233" mass="24587">MSSSSTTPTPTAPHTASQSLTPSHVSADPASPSPSSLLLQAATSAPVPPPSRGTLSILNHLQNLLDVTSTLLALFIASVIAIMLIYWASIHIIQKLTGKEFNEQGGSRDRKPDEASSSAATDKSKKEVNFAPHPSDKEFTEKAQEIKKRLSGIQEGGKESQEAELGNKSAQGKGKVVDIAKSTGYEGLGEATGRKMEDAKSEADLEFQRGVADVSGDIDGVERRGGRSYGSLQ</sequence>
<dbReference type="EMBL" id="VIGI01000008">
    <property type="protein sequence ID" value="KAB8296721.1"/>
    <property type="molecule type" value="Genomic_DNA"/>
</dbReference>